<accession>A0ABZ1DF92</accession>
<name>A0ABZ1DF92_9ENTR</name>
<keyword evidence="2" id="KW-1185">Reference proteome</keyword>
<organism evidence="1 2">
    <name type="scientific">Enterobacter wuhouensis</name>
    <dbReference type="NCBI Taxonomy" id="2529381"/>
    <lineage>
        <taxon>Bacteria</taxon>
        <taxon>Pseudomonadati</taxon>
        <taxon>Pseudomonadota</taxon>
        <taxon>Gammaproteobacteria</taxon>
        <taxon>Enterobacterales</taxon>
        <taxon>Enterobacteriaceae</taxon>
        <taxon>Enterobacter</taxon>
    </lineage>
</organism>
<gene>
    <name evidence="1" type="ORF">VPX56_17050</name>
</gene>
<evidence type="ECO:0000313" key="2">
    <source>
        <dbReference type="Proteomes" id="UP001330482"/>
    </source>
</evidence>
<evidence type="ECO:0000313" key="1">
    <source>
        <dbReference type="EMBL" id="WRW30484.1"/>
    </source>
</evidence>
<sequence length="111" mass="12434">MTEGSALTNETPYSTYDITGLLMPARAFFFTIVDEPGKDGFLVRKIYSSNSDPYLSNMDLTEAKLLPETNPERYGLIPKDFSASYTVAEHVMGDGCCWSKNRYSSRCGGWH</sequence>
<dbReference type="RefSeq" id="WP_326467843.1">
    <property type="nucleotide sequence ID" value="NZ_CP142124.1"/>
</dbReference>
<protein>
    <submittedName>
        <fullName evidence="1">Uncharacterized protein</fullName>
    </submittedName>
</protein>
<dbReference type="Proteomes" id="UP001330482">
    <property type="component" value="Chromosome"/>
</dbReference>
<proteinExistence type="predicted"/>
<dbReference type="EMBL" id="CP142124">
    <property type="protein sequence ID" value="WRW30484.1"/>
    <property type="molecule type" value="Genomic_DNA"/>
</dbReference>
<reference evidence="1 2" key="1">
    <citation type="submission" date="2024-01" db="EMBL/GenBank/DDBJ databases">
        <title>AV1 has a protective and therapeutic effect against plant viruses.</title>
        <authorList>
            <person name="Wang F."/>
        </authorList>
    </citation>
    <scope>NUCLEOTIDE SEQUENCE [LARGE SCALE GENOMIC DNA]</scope>
    <source>
        <strain evidence="1 2">AV1</strain>
    </source>
</reference>